<feature type="transmembrane region" description="Helical" evidence="11">
    <location>
        <begin position="824"/>
        <end position="841"/>
    </location>
</feature>
<comment type="caution">
    <text evidence="13">The sequence shown here is derived from an EMBL/GenBank/DDBJ whole genome shotgun (WGS) entry which is preliminary data.</text>
</comment>
<keyword evidence="8" id="KW-0406">Ion transport</keyword>
<comment type="subcellular location">
    <subcellularLocation>
        <location evidence="1">Cell membrane</location>
        <topology evidence="1">Multi-pass membrane protein</topology>
    </subcellularLocation>
</comment>
<organism evidence="13 14">
    <name type="scientific">Anseongella ginsenosidimutans</name>
    <dbReference type="NCBI Taxonomy" id="496056"/>
    <lineage>
        <taxon>Bacteria</taxon>
        <taxon>Pseudomonadati</taxon>
        <taxon>Bacteroidota</taxon>
        <taxon>Sphingobacteriia</taxon>
        <taxon>Sphingobacteriales</taxon>
        <taxon>Sphingobacteriaceae</taxon>
        <taxon>Anseongella</taxon>
    </lineage>
</organism>
<dbReference type="GO" id="GO:0005886">
    <property type="term" value="C:plasma membrane"/>
    <property type="evidence" value="ECO:0007669"/>
    <property type="project" value="UniProtKB-SubCell"/>
</dbReference>
<feature type="transmembrane region" description="Helical" evidence="11">
    <location>
        <begin position="594"/>
        <end position="618"/>
    </location>
</feature>
<dbReference type="GO" id="GO:0015293">
    <property type="term" value="F:symporter activity"/>
    <property type="evidence" value="ECO:0007669"/>
    <property type="project" value="TreeGrafter"/>
</dbReference>
<feature type="transmembrane region" description="Helical" evidence="11">
    <location>
        <begin position="535"/>
        <end position="551"/>
    </location>
</feature>
<feature type="transmembrane region" description="Helical" evidence="11">
    <location>
        <begin position="557"/>
        <end position="582"/>
    </location>
</feature>
<evidence type="ECO:0000313" key="13">
    <source>
        <dbReference type="EMBL" id="TCS85897.1"/>
    </source>
</evidence>
<keyword evidence="12" id="KW-0732">Signal</keyword>
<dbReference type="OrthoDB" id="9803597at2"/>
<dbReference type="InterPro" id="IPR038377">
    <property type="entry name" value="Na/Glc_symporter_sf"/>
</dbReference>
<feature type="transmembrane region" description="Helical" evidence="11">
    <location>
        <begin position="494"/>
        <end position="514"/>
    </location>
</feature>
<keyword evidence="9 11" id="KW-0472">Membrane</keyword>
<keyword evidence="7" id="KW-0915">Sodium</keyword>
<dbReference type="Pfam" id="PF24996">
    <property type="entry name" value="NANM"/>
    <property type="match status" value="2"/>
</dbReference>
<dbReference type="Pfam" id="PF00474">
    <property type="entry name" value="SSF"/>
    <property type="match status" value="1"/>
</dbReference>
<dbReference type="RefSeq" id="WP_132130014.1">
    <property type="nucleotide sequence ID" value="NZ_CP042432.1"/>
</dbReference>
<keyword evidence="10" id="KW-0739">Sodium transport</keyword>
<keyword evidence="14" id="KW-1185">Reference proteome</keyword>
<feature type="transmembrane region" description="Helical" evidence="11">
    <location>
        <begin position="744"/>
        <end position="766"/>
    </location>
</feature>
<feature type="signal peptide" evidence="12">
    <location>
        <begin position="1"/>
        <end position="25"/>
    </location>
</feature>
<dbReference type="NCBIfam" id="TIGR00813">
    <property type="entry name" value="sss"/>
    <property type="match status" value="1"/>
</dbReference>
<dbReference type="CDD" id="cd11495">
    <property type="entry name" value="SLC5sbd_NIS-like_u3"/>
    <property type="match status" value="1"/>
</dbReference>
<dbReference type="Gene3D" id="2.120.10.80">
    <property type="entry name" value="Kelch-type beta propeller"/>
    <property type="match status" value="1"/>
</dbReference>
<dbReference type="GO" id="GO:0006814">
    <property type="term" value="P:sodium ion transport"/>
    <property type="evidence" value="ECO:0007669"/>
    <property type="project" value="UniProtKB-KW"/>
</dbReference>
<dbReference type="PANTHER" id="PTHR42985">
    <property type="entry name" value="SODIUM-COUPLED MONOCARBOXYLATE TRANSPORTER"/>
    <property type="match status" value="1"/>
</dbReference>
<protein>
    <submittedName>
        <fullName evidence="13">SSS family transporter</fullName>
    </submittedName>
</protein>
<feature type="transmembrane region" description="Helical" evidence="11">
    <location>
        <begin position="690"/>
        <end position="717"/>
    </location>
</feature>
<feature type="transmembrane region" description="Helical" evidence="11">
    <location>
        <begin position="464"/>
        <end position="482"/>
    </location>
</feature>
<dbReference type="InterPro" id="IPR001734">
    <property type="entry name" value="Na/solute_symporter"/>
</dbReference>
<evidence type="ECO:0000256" key="9">
    <source>
        <dbReference type="ARBA" id="ARBA00023136"/>
    </source>
</evidence>
<sequence length="907" mass="98612">MVRILSVPFVACIIALTFFSNHVNAQEQGPVTEHPATVTWSELPPIPSVSAAGENTGEGEGEGLAGHFAGVHKDVMLVAGGTFFPEKGRPWNGASRVWNGSIHVLERKNSGEYQWLDTVFKLPSARAYGASVSTPEGVLCIGGMDASGNLADVFLLSWDESGRTVQTTAFPDLPAPMAFMGAVLLDGYVYIAGGTAGQDKGHTTKSFYRLNLQGGKQSSGDDWHWEKLPSWNGPGRMMPVLAEQNNGKYHSLFLFSGRKGAAEGEELLYDAHVFDVHTKEWKQLQEVRLGDGSVRCLSGASSVSVGLNHILVFSGADSEDHREFRAAQNQYRNLKTSAAQDSMRGVLNEITDKHSGFSSEVLVYHTLTDTWIKVGDFPRAAPVATQAFWWKEEIIIPGGEIAPALRSPAVWKASLGAKESSILNAWDYLLILLYFITVLYIGYRYKKNIKTTDDYYKAGGRIPGWASGMAMFGTLLSAITFLTTPAKTFNESWIYFLPTISSLVVAPIVVFYIIPAYFKITVTTAYEYLENRFNATARILGSLSFLAFQVAKFGVMLLLPALAISAITGIDVMVCIIVIGLFSTIYGTVGGIEAVVWTEVLQVVVFLLAAALSILVVAMKLDGGVSEIIATNSDFGKFDFVNWDFSFAEITIFVAISYWVGGGMVPYIADQTVIQKYLVTKDAKSASRGVWVNGILIVVSSVLFFAIGSALFAYYAAYPEKLNPALPTQESIYPWFIVNELPSGIRGIVVAGIFAVAMSTISSTMNSMSATVVTDFVRFKPTEHKKLLVIAKVVSALFGILGTLLAAIMFIYEVGSLWDMIRRLTGLLTGGLAGLFLLGIFTKRANHIGALAGFTGSAVIQYLVSMHTPMHFMTYSFTGMLSCFVIGYLASIVAPVQAKKVVEKSNE</sequence>
<evidence type="ECO:0000256" key="7">
    <source>
        <dbReference type="ARBA" id="ARBA00023053"/>
    </source>
</evidence>
<feature type="transmembrane region" description="Helical" evidence="11">
    <location>
        <begin position="872"/>
        <end position="894"/>
    </location>
</feature>
<evidence type="ECO:0000313" key="14">
    <source>
        <dbReference type="Proteomes" id="UP000295807"/>
    </source>
</evidence>
<dbReference type="PANTHER" id="PTHR42985:SF40">
    <property type="entry name" value="LD47995P-RELATED"/>
    <property type="match status" value="1"/>
</dbReference>
<evidence type="ECO:0000256" key="3">
    <source>
        <dbReference type="ARBA" id="ARBA00022448"/>
    </source>
</evidence>
<gene>
    <name evidence="13" type="ORF">EDD80_11095</name>
</gene>
<evidence type="ECO:0000256" key="12">
    <source>
        <dbReference type="SAM" id="SignalP"/>
    </source>
</evidence>
<evidence type="ECO:0000256" key="6">
    <source>
        <dbReference type="ARBA" id="ARBA00022989"/>
    </source>
</evidence>
<evidence type="ECO:0000256" key="2">
    <source>
        <dbReference type="ARBA" id="ARBA00006434"/>
    </source>
</evidence>
<feature type="transmembrane region" description="Helical" evidence="11">
    <location>
        <begin position="425"/>
        <end position="443"/>
    </location>
</feature>
<evidence type="ECO:0000256" key="5">
    <source>
        <dbReference type="ARBA" id="ARBA00022692"/>
    </source>
</evidence>
<accession>A0A4R3KN85</accession>
<evidence type="ECO:0000256" key="8">
    <source>
        <dbReference type="ARBA" id="ARBA00023065"/>
    </source>
</evidence>
<evidence type="ECO:0000256" key="1">
    <source>
        <dbReference type="ARBA" id="ARBA00004651"/>
    </source>
</evidence>
<feature type="chain" id="PRO_5020676998" evidence="12">
    <location>
        <begin position="26"/>
        <end position="907"/>
    </location>
</feature>
<dbReference type="InterPro" id="IPR056734">
    <property type="entry name" value="NANM"/>
</dbReference>
<reference evidence="13 14" key="1">
    <citation type="submission" date="2019-03" db="EMBL/GenBank/DDBJ databases">
        <title>Genomic Encyclopedia of Type Strains, Phase IV (KMG-IV): sequencing the most valuable type-strain genomes for metagenomic binning, comparative biology and taxonomic classification.</title>
        <authorList>
            <person name="Goeker M."/>
        </authorList>
    </citation>
    <scope>NUCLEOTIDE SEQUENCE [LARGE SCALE GENOMIC DNA]</scope>
    <source>
        <strain evidence="13 14">DSM 21100</strain>
    </source>
</reference>
<feature type="transmembrane region" description="Helical" evidence="11">
    <location>
        <begin position="787"/>
        <end position="812"/>
    </location>
</feature>
<dbReference type="AlphaFoldDB" id="A0A4R3KN85"/>
<name>A0A4R3KN85_9SPHI</name>
<evidence type="ECO:0000256" key="11">
    <source>
        <dbReference type="SAM" id="Phobius"/>
    </source>
</evidence>
<keyword evidence="4" id="KW-1003">Cell membrane</keyword>
<dbReference type="SUPFAM" id="SSF117281">
    <property type="entry name" value="Kelch motif"/>
    <property type="match status" value="1"/>
</dbReference>
<dbReference type="PROSITE" id="PS50283">
    <property type="entry name" value="NA_SOLUT_SYMP_3"/>
    <property type="match status" value="1"/>
</dbReference>
<keyword evidence="6 11" id="KW-1133">Transmembrane helix</keyword>
<comment type="similarity">
    <text evidence="2">Belongs to the sodium:solute symporter (SSF) (TC 2.A.21) family.</text>
</comment>
<dbReference type="Proteomes" id="UP000295807">
    <property type="component" value="Unassembled WGS sequence"/>
</dbReference>
<dbReference type="InterPro" id="IPR051163">
    <property type="entry name" value="Sodium:Solute_Symporter_SSF"/>
</dbReference>
<keyword evidence="3" id="KW-0813">Transport</keyword>
<evidence type="ECO:0000256" key="4">
    <source>
        <dbReference type="ARBA" id="ARBA00022475"/>
    </source>
</evidence>
<dbReference type="Gene3D" id="1.20.1730.10">
    <property type="entry name" value="Sodium/glucose cotransporter"/>
    <property type="match status" value="1"/>
</dbReference>
<dbReference type="EMBL" id="SMAD01000010">
    <property type="protein sequence ID" value="TCS85897.1"/>
    <property type="molecule type" value="Genomic_DNA"/>
</dbReference>
<feature type="transmembrane region" description="Helical" evidence="11">
    <location>
        <begin position="848"/>
        <end position="866"/>
    </location>
</feature>
<dbReference type="InterPro" id="IPR015915">
    <property type="entry name" value="Kelch-typ_b-propeller"/>
</dbReference>
<keyword evidence="5 11" id="KW-0812">Transmembrane</keyword>
<proteinExistence type="inferred from homology"/>
<evidence type="ECO:0000256" key="10">
    <source>
        <dbReference type="ARBA" id="ARBA00023201"/>
    </source>
</evidence>
<feature type="transmembrane region" description="Helical" evidence="11">
    <location>
        <begin position="650"/>
        <end position="669"/>
    </location>
</feature>